<dbReference type="EMBL" id="LAZR01001173">
    <property type="protein sequence ID" value="KKN49324.1"/>
    <property type="molecule type" value="Genomic_DNA"/>
</dbReference>
<keyword evidence="1" id="KW-1133">Transmembrane helix</keyword>
<keyword evidence="1" id="KW-0472">Membrane</keyword>
<evidence type="ECO:0000256" key="1">
    <source>
        <dbReference type="SAM" id="Phobius"/>
    </source>
</evidence>
<dbReference type="AlphaFoldDB" id="A0A0F9R3I3"/>
<organism evidence="2">
    <name type="scientific">marine sediment metagenome</name>
    <dbReference type="NCBI Taxonomy" id="412755"/>
    <lineage>
        <taxon>unclassified sequences</taxon>
        <taxon>metagenomes</taxon>
        <taxon>ecological metagenomes</taxon>
    </lineage>
</organism>
<proteinExistence type="predicted"/>
<reference evidence="2" key="1">
    <citation type="journal article" date="2015" name="Nature">
        <title>Complex archaea that bridge the gap between prokaryotes and eukaryotes.</title>
        <authorList>
            <person name="Spang A."/>
            <person name="Saw J.H."/>
            <person name="Jorgensen S.L."/>
            <person name="Zaremba-Niedzwiedzka K."/>
            <person name="Martijn J."/>
            <person name="Lind A.E."/>
            <person name="van Eijk R."/>
            <person name="Schleper C."/>
            <person name="Guy L."/>
            <person name="Ettema T.J."/>
        </authorList>
    </citation>
    <scope>NUCLEOTIDE SEQUENCE</scope>
</reference>
<name>A0A0F9R3I3_9ZZZZ</name>
<sequence>MDWSLLPTMIVFIGAPLVGLGAIILLWLTREKILVNRYTNQRVTILRTEAVADAKPSGRVVVHVYDGESDEQREEHISFWQNHEWR</sequence>
<evidence type="ECO:0000313" key="2">
    <source>
        <dbReference type="EMBL" id="KKN49324.1"/>
    </source>
</evidence>
<gene>
    <name evidence="2" type="ORF">LCGC14_0644230</name>
</gene>
<protein>
    <submittedName>
        <fullName evidence="2">Uncharacterized protein</fullName>
    </submittedName>
</protein>
<feature type="transmembrane region" description="Helical" evidence="1">
    <location>
        <begin position="6"/>
        <end position="28"/>
    </location>
</feature>
<accession>A0A0F9R3I3</accession>
<keyword evidence="1" id="KW-0812">Transmembrane</keyword>
<comment type="caution">
    <text evidence="2">The sequence shown here is derived from an EMBL/GenBank/DDBJ whole genome shotgun (WGS) entry which is preliminary data.</text>
</comment>